<dbReference type="EMBL" id="WFKJ01000042">
    <property type="protein sequence ID" value="KAB7888943.1"/>
    <property type="molecule type" value="Genomic_DNA"/>
</dbReference>
<protein>
    <submittedName>
        <fullName evidence="1">Uncharacterized protein</fullName>
    </submittedName>
</protein>
<name>A0ABQ6VP91_9BACT</name>
<reference evidence="1 2" key="1">
    <citation type="submission" date="2019-10" db="EMBL/GenBank/DDBJ databases">
        <title>Poseidonibacter ostreae sp. nov., isolated from the gut of the Ostrea denselamellosa.</title>
        <authorList>
            <person name="Choi A."/>
        </authorList>
    </citation>
    <scope>NUCLEOTIDE SEQUENCE [LARGE SCALE GENOMIC DNA]</scope>
    <source>
        <strain evidence="1 2">SJOD-M-5</strain>
    </source>
</reference>
<organism evidence="1 2">
    <name type="scientific">Poseidonibacter ostreae</name>
    <dbReference type="NCBI Taxonomy" id="2654171"/>
    <lineage>
        <taxon>Bacteria</taxon>
        <taxon>Pseudomonadati</taxon>
        <taxon>Campylobacterota</taxon>
        <taxon>Epsilonproteobacteria</taxon>
        <taxon>Campylobacterales</taxon>
        <taxon>Arcobacteraceae</taxon>
        <taxon>Poseidonibacter</taxon>
    </lineage>
</organism>
<accession>A0ABQ6VP91</accession>
<evidence type="ECO:0000313" key="1">
    <source>
        <dbReference type="EMBL" id="KAB7888943.1"/>
    </source>
</evidence>
<dbReference type="Proteomes" id="UP000461010">
    <property type="component" value="Unassembled WGS sequence"/>
</dbReference>
<comment type="caution">
    <text evidence="1">The sequence shown here is derived from an EMBL/GenBank/DDBJ whole genome shotgun (WGS) entry which is preliminary data.</text>
</comment>
<keyword evidence="2" id="KW-1185">Reference proteome</keyword>
<dbReference type="RefSeq" id="WP_152191373.1">
    <property type="nucleotide sequence ID" value="NZ_WFKI01000030.1"/>
</dbReference>
<sequence length="336" mass="40046">MIMNVSLSRSDNIYKEIEEFEDYELQNCIAYEMAIRNKKYKATLIRKVSAINDLFLSYRDNKPITDKSLIDLIEFYNANFDYNKESRDEFINNCLIDRISISLRDLGINEKATYELLKIDEIKDFEIIKYIKKTYEKEKPNILDDEINVYSNEGYKIIQSGPIEEDDTFILENKIMPDFKRPFLRFRNGKCTELLVNLSLPLNELICYLKKVKNDYTDNPSILKTPYEIMELDIISINNSKKQKKQAIKYADYFFCYDYYTLAKQNNPKLAKKKIYEFIDWQLLDYYNEDVGIEDTESTDDTNIDLRYYSDDNYAKFIPKMASMIEEKKYLELVSI</sequence>
<evidence type="ECO:0000313" key="2">
    <source>
        <dbReference type="Proteomes" id="UP000461010"/>
    </source>
</evidence>
<gene>
    <name evidence="1" type="ORF">GBG18_11965</name>
</gene>
<proteinExistence type="predicted"/>